<proteinExistence type="inferred from homology"/>
<keyword evidence="1" id="KW-0732">Signal</keyword>
<protein>
    <recommendedName>
        <fullName evidence="1">Dirigent protein</fullName>
    </recommendedName>
</protein>
<comment type="similarity">
    <text evidence="1">Belongs to the plant dirigent protein family.</text>
</comment>
<evidence type="ECO:0000313" key="3">
    <source>
        <dbReference type="Proteomes" id="UP000822688"/>
    </source>
</evidence>
<accession>A0A8T0J2G5</accession>
<comment type="subunit">
    <text evidence="1">Homodimer.</text>
</comment>
<comment type="function">
    <text evidence="1">Dirigent proteins impart stereoselectivity on the phenoxy radical-coupling reaction, yielding optically active lignans from two molecules of coniferyl alcohol in the biosynthesis of lignans, flavonolignans, and alkaloids and thus plays a central role in plant secondary metabolism.</text>
</comment>
<gene>
    <name evidence="2" type="ORF">KC19_2G275600</name>
</gene>
<evidence type="ECO:0000256" key="1">
    <source>
        <dbReference type="RuleBase" id="RU363099"/>
    </source>
</evidence>
<dbReference type="PANTHER" id="PTHR21495">
    <property type="entry name" value="NUCLEOPORIN-RELATED"/>
    <property type="match status" value="1"/>
</dbReference>
<comment type="subcellular location">
    <subcellularLocation>
        <location evidence="1">Secreted</location>
        <location evidence="1">Extracellular space</location>
        <location evidence="1">Apoplast</location>
    </subcellularLocation>
</comment>
<dbReference type="Proteomes" id="UP000822688">
    <property type="component" value="Chromosome 2"/>
</dbReference>
<organism evidence="2 3">
    <name type="scientific">Ceratodon purpureus</name>
    <name type="common">Fire moss</name>
    <name type="synonym">Dicranum purpureum</name>
    <dbReference type="NCBI Taxonomy" id="3225"/>
    <lineage>
        <taxon>Eukaryota</taxon>
        <taxon>Viridiplantae</taxon>
        <taxon>Streptophyta</taxon>
        <taxon>Embryophyta</taxon>
        <taxon>Bryophyta</taxon>
        <taxon>Bryophytina</taxon>
        <taxon>Bryopsida</taxon>
        <taxon>Dicranidae</taxon>
        <taxon>Pseudoditrichales</taxon>
        <taxon>Ditrichaceae</taxon>
        <taxon>Ceratodon</taxon>
    </lineage>
</organism>
<reference evidence="2" key="1">
    <citation type="submission" date="2020-06" db="EMBL/GenBank/DDBJ databases">
        <title>WGS assembly of Ceratodon purpureus strain R40.</title>
        <authorList>
            <person name="Carey S.B."/>
            <person name="Jenkins J."/>
            <person name="Shu S."/>
            <person name="Lovell J.T."/>
            <person name="Sreedasyam A."/>
            <person name="Maumus F."/>
            <person name="Tiley G.P."/>
            <person name="Fernandez-Pozo N."/>
            <person name="Barry K."/>
            <person name="Chen C."/>
            <person name="Wang M."/>
            <person name="Lipzen A."/>
            <person name="Daum C."/>
            <person name="Saski C.A."/>
            <person name="Payton A.C."/>
            <person name="Mcbreen J.C."/>
            <person name="Conrad R.E."/>
            <person name="Kollar L.M."/>
            <person name="Olsson S."/>
            <person name="Huttunen S."/>
            <person name="Landis J.B."/>
            <person name="Wickett N.J."/>
            <person name="Johnson M.G."/>
            <person name="Rensing S.A."/>
            <person name="Grimwood J."/>
            <person name="Schmutz J."/>
            <person name="Mcdaniel S.F."/>
        </authorList>
    </citation>
    <scope>NUCLEOTIDE SEQUENCE</scope>
    <source>
        <strain evidence="2">R40</strain>
    </source>
</reference>
<evidence type="ECO:0000313" key="2">
    <source>
        <dbReference type="EMBL" id="KAG0588873.1"/>
    </source>
</evidence>
<dbReference type="GO" id="GO:0048046">
    <property type="term" value="C:apoplast"/>
    <property type="evidence" value="ECO:0007669"/>
    <property type="project" value="UniProtKB-SubCell"/>
</dbReference>
<feature type="chain" id="PRO_5036514615" description="Dirigent protein" evidence="1">
    <location>
        <begin position="27"/>
        <end position="170"/>
    </location>
</feature>
<keyword evidence="3" id="KW-1185">Reference proteome</keyword>
<dbReference type="EMBL" id="CM026422">
    <property type="protein sequence ID" value="KAG0588873.1"/>
    <property type="molecule type" value="Genomic_DNA"/>
</dbReference>
<keyword evidence="1" id="KW-0964">Secreted</keyword>
<sequence length="170" mass="18116">MTFSSVLVAYTLCALLCICSLQTVVTDSLHLQYYTHEFRGGPNSTLLITAGPGNVGNFSTLGWGSFLVFDNIVREGISANSTLLGKTTGTTILTGKAGDSPVQFIAQTLFNENYKYNGSSFIVLPGGVVLGSTGYFQGYKGYGQGVEVAATPTPSGAFYAVYLWDVYLED</sequence>
<dbReference type="InterPro" id="IPR004265">
    <property type="entry name" value="Dirigent"/>
</dbReference>
<dbReference type="AlphaFoldDB" id="A0A8T0J2G5"/>
<comment type="caution">
    <text evidence="2">The sequence shown here is derived from an EMBL/GenBank/DDBJ whole genome shotgun (WGS) entry which is preliminary data.</text>
</comment>
<dbReference type="EMBL" id="CM026422">
    <property type="protein sequence ID" value="KAG0588872.1"/>
    <property type="molecule type" value="Genomic_DNA"/>
</dbReference>
<keyword evidence="1" id="KW-0052">Apoplast</keyword>
<name>A0A8T0J2G5_CERPU</name>
<dbReference type="Pfam" id="PF03018">
    <property type="entry name" value="Dirigent"/>
    <property type="match status" value="1"/>
</dbReference>
<feature type="signal peptide" evidence="1">
    <location>
        <begin position="1"/>
        <end position="26"/>
    </location>
</feature>